<dbReference type="RefSeq" id="WP_044222860.1">
    <property type="nucleotide sequence ID" value="NZ_JRYR02000001.1"/>
</dbReference>
<keyword evidence="7" id="KW-0732">Signal</keyword>
<organism evidence="9 10">
    <name type="scientific">Flammeovirga pacifica</name>
    <dbReference type="NCBI Taxonomy" id="915059"/>
    <lineage>
        <taxon>Bacteria</taxon>
        <taxon>Pseudomonadati</taxon>
        <taxon>Bacteroidota</taxon>
        <taxon>Cytophagia</taxon>
        <taxon>Cytophagales</taxon>
        <taxon>Flammeovirgaceae</taxon>
        <taxon>Flammeovirga</taxon>
    </lineage>
</organism>
<dbReference type="InterPro" id="IPR015500">
    <property type="entry name" value="Peptidase_S8_subtilisin-rel"/>
</dbReference>
<dbReference type="NCBIfam" id="TIGR04183">
    <property type="entry name" value="Por_Secre_tail"/>
    <property type="match status" value="1"/>
</dbReference>
<dbReference type="CDD" id="cd07473">
    <property type="entry name" value="Peptidases_S8_Subtilisin_like"/>
    <property type="match status" value="1"/>
</dbReference>
<dbReference type="PROSITE" id="PS51892">
    <property type="entry name" value="SUBTILASE"/>
    <property type="match status" value="1"/>
</dbReference>
<dbReference type="PANTHER" id="PTHR43806">
    <property type="entry name" value="PEPTIDASE S8"/>
    <property type="match status" value="1"/>
</dbReference>
<keyword evidence="2 5" id="KW-0645">Protease</keyword>
<feature type="active site" description="Charge relay system" evidence="5">
    <location>
        <position position="414"/>
    </location>
</feature>
<dbReference type="InterPro" id="IPR013783">
    <property type="entry name" value="Ig-like_fold"/>
</dbReference>
<dbReference type="EMBL" id="JRYR02000001">
    <property type="protein sequence ID" value="OHX66817.1"/>
    <property type="molecule type" value="Genomic_DNA"/>
</dbReference>
<dbReference type="PROSITE" id="PS00136">
    <property type="entry name" value="SUBTILASE_ASP"/>
    <property type="match status" value="1"/>
</dbReference>
<keyword evidence="10" id="KW-1185">Reference proteome</keyword>
<dbReference type="PRINTS" id="PR00723">
    <property type="entry name" value="SUBTILISIN"/>
</dbReference>
<comment type="caution">
    <text evidence="9">The sequence shown here is derived from an EMBL/GenBank/DDBJ whole genome shotgun (WGS) entry which is preliminary data.</text>
</comment>
<dbReference type="GO" id="GO:0004252">
    <property type="term" value="F:serine-type endopeptidase activity"/>
    <property type="evidence" value="ECO:0007669"/>
    <property type="project" value="UniProtKB-UniRule"/>
</dbReference>
<evidence type="ECO:0000256" key="3">
    <source>
        <dbReference type="ARBA" id="ARBA00022801"/>
    </source>
</evidence>
<feature type="active site" description="Charge relay system" evidence="5">
    <location>
        <position position="182"/>
    </location>
</feature>
<dbReference type="OrthoDB" id="9813435at2"/>
<dbReference type="InterPro" id="IPR000209">
    <property type="entry name" value="Peptidase_S8/S53_dom"/>
</dbReference>
<dbReference type="PROSITE" id="PS50093">
    <property type="entry name" value="PKD"/>
    <property type="match status" value="2"/>
</dbReference>
<dbReference type="Gene3D" id="3.40.50.200">
    <property type="entry name" value="Peptidase S8/S53 domain"/>
    <property type="match status" value="1"/>
</dbReference>
<dbReference type="STRING" id="915059.NH26_10845"/>
<dbReference type="PROSITE" id="PS00138">
    <property type="entry name" value="SUBTILASE_SER"/>
    <property type="match status" value="1"/>
</dbReference>
<dbReference type="InterPro" id="IPR050131">
    <property type="entry name" value="Peptidase_S8_subtilisin-like"/>
</dbReference>
<evidence type="ECO:0000256" key="1">
    <source>
        <dbReference type="ARBA" id="ARBA00011073"/>
    </source>
</evidence>
<reference evidence="9 10" key="1">
    <citation type="journal article" date="2012" name="Int. J. Syst. Evol. Microbiol.">
        <title>Flammeovirga pacifica sp. nov., isolated from deep-sea sediment.</title>
        <authorList>
            <person name="Xu H."/>
            <person name="Fu Y."/>
            <person name="Yang N."/>
            <person name="Ding Z."/>
            <person name="Lai Q."/>
            <person name="Zeng R."/>
        </authorList>
    </citation>
    <scope>NUCLEOTIDE SEQUENCE [LARGE SCALE GENOMIC DNA]</scope>
    <source>
        <strain evidence="10">DSM 24597 / LMG 26175 / WPAGA1</strain>
    </source>
</reference>
<dbReference type="InterPro" id="IPR036852">
    <property type="entry name" value="Peptidase_S8/S53_dom_sf"/>
</dbReference>
<proteinExistence type="inferred from homology"/>
<dbReference type="InterPro" id="IPR000601">
    <property type="entry name" value="PKD_dom"/>
</dbReference>
<feature type="domain" description="PKD" evidence="8">
    <location>
        <begin position="480"/>
        <end position="533"/>
    </location>
</feature>
<evidence type="ECO:0000256" key="2">
    <source>
        <dbReference type="ARBA" id="ARBA00022670"/>
    </source>
</evidence>
<evidence type="ECO:0000256" key="7">
    <source>
        <dbReference type="SAM" id="SignalP"/>
    </source>
</evidence>
<keyword evidence="4 5" id="KW-0720">Serine protease</keyword>
<evidence type="ECO:0000256" key="4">
    <source>
        <dbReference type="ARBA" id="ARBA00022825"/>
    </source>
</evidence>
<dbReference type="InterPro" id="IPR034204">
    <property type="entry name" value="PfSUB1-like_cat_dom"/>
</dbReference>
<feature type="domain" description="PKD" evidence="8">
    <location>
        <begin position="795"/>
        <end position="821"/>
    </location>
</feature>
<dbReference type="Pfam" id="PF00082">
    <property type="entry name" value="Peptidase_S8"/>
    <property type="match status" value="1"/>
</dbReference>
<evidence type="ECO:0000256" key="5">
    <source>
        <dbReference type="PROSITE-ProRule" id="PRU01240"/>
    </source>
</evidence>
<protein>
    <recommendedName>
        <fullName evidence="8">PKD domain-containing protein</fullName>
    </recommendedName>
</protein>
<accession>A0A1S1Z0Q1</accession>
<dbReference type="InterPro" id="IPR023827">
    <property type="entry name" value="Peptidase_S8_Asp-AS"/>
</dbReference>
<evidence type="ECO:0000313" key="10">
    <source>
        <dbReference type="Proteomes" id="UP000179797"/>
    </source>
</evidence>
<dbReference type="InterPro" id="IPR023828">
    <property type="entry name" value="Peptidase_S8_Ser-AS"/>
</dbReference>
<keyword evidence="3 5" id="KW-0378">Hydrolase</keyword>
<gene>
    <name evidence="9" type="ORF">NH26_10845</name>
</gene>
<feature type="chain" id="PRO_5010283972" description="PKD domain-containing protein" evidence="7">
    <location>
        <begin position="23"/>
        <end position="1222"/>
    </location>
</feature>
<feature type="signal peptide" evidence="7">
    <location>
        <begin position="1"/>
        <end position="22"/>
    </location>
</feature>
<evidence type="ECO:0000259" key="8">
    <source>
        <dbReference type="PROSITE" id="PS50093"/>
    </source>
</evidence>
<evidence type="ECO:0000313" key="9">
    <source>
        <dbReference type="EMBL" id="OHX66817.1"/>
    </source>
</evidence>
<dbReference type="SUPFAM" id="SSF52743">
    <property type="entry name" value="Subtilisin-like"/>
    <property type="match status" value="1"/>
</dbReference>
<evidence type="ECO:0000256" key="6">
    <source>
        <dbReference type="RuleBase" id="RU003355"/>
    </source>
</evidence>
<dbReference type="Gene3D" id="2.60.40.10">
    <property type="entry name" value="Immunoglobulins"/>
    <property type="match status" value="2"/>
</dbReference>
<dbReference type="InterPro" id="IPR026444">
    <property type="entry name" value="Secre_tail"/>
</dbReference>
<dbReference type="InterPro" id="IPR022409">
    <property type="entry name" value="PKD/Chitinase_dom"/>
</dbReference>
<dbReference type="Pfam" id="PF18962">
    <property type="entry name" value="Por_Secre_tail"/>
    <property type="match status" value="1"/>
</dbReference>
<dbReference type="Proteomes" id="UP000179797">
    <property type="component" value="Unassembled WGS sequence"/>
</dbReference>
<sequence>MKKINISLVIISCLFLVHNGWAQNIKQIGKPQPKLITDKAISSPNKLFVRLKNPTDIDMAFMEANQDIFVEASKRNLYRQLTDSRVASVLEPMKVLKNSVSDVLQITLNNENDLYRYMQELKADPNVLYVENVPLPQSFNNPNDPLASSQYHLNLVGAIDAWTKLTDNPNTPQNDIVVAIVDDGVLITHEDLAGNIFINEGEIPNNGKDDDLNGFIDDYQGWDASGDQYINGDPDPNPPSDQASRYIFSHGTHCAGISAAVTDNGVGGASISNNRVKILAVKATSDDTPNARLITHATEALMYAIEMRANVVSMSYGSYFYSATVSRMIREATEDYGMFFVAAAGNDNVNLPSYPAGYDNVMAVANTTSNDVKAPSSQYGPWIDISAPGTDIISTVAADNGSPSGDYAPYTGTSMACPMVAGAAAFLLTQDSTISPLQMAALLKGTATDINPRNPNYQNSLGAGRINMDGAMDALLSSRPIAAFDILSDNGIVNQGIKFVNLSYATGATYEWNFGDSQISTSSADTIEHTYSEIPELESYIITLKVTDADGRSNTYRRGLRMTDGPPAGPLESLPFSTDFLTDTGGFVTETAYLDGGTGNDVWEWARARGDELSSGDSTVWITTAQGGVPNRSYAAMLYTPTFDMTEKSKEYKINFIKSMDITYCNAPAACQMQYTIDNGGTWQLLGEANDGLGTGWYNKSPEDACAIHPIIFEDQTGWLGIFENDSTEYNVSFLAGNNVRFRFVYRYEAAFQIEDTDDGFMVRNFGVTKVDPTADFNITSDVEYTNRTVQFVYNSGGATSYNWDFGDGNTSTDQSPTHIYVDTTGEFEVELYINGDQMNNHKDTIPILGTKSVPFDLADGGDLESDELLFYAMNLAGTDLELGNSAIAGKSGTTSGSKAYVLGVDTAGYRVPSGFYLYTSVFDLPASTATTSNTQRFSFNLKQDVKDKVDGMYVEFSNDFGRSWRYLGGFTDPSWHNELSSEDYWGGEGLPLMTGSTNDEWVTKYIPLAGFEGEQIAFRLFFVGANQDSSGGIGLAMDDFRVVDYTPSITALRYTSDKNEVGLNSPVTFTNTSDTDSTLIGWYFGEDGDATPSIIFGEGPHEVEWAEEGSKDIVMFAVGTNVQTEFSNAVRVDASITSLEDEIQSLGPILYPNPNNGNMLYFSSQKNIGQLSLMKTTGQSVKSSVDLINNQLDISDLTPGLYIIQMDMEDGSRYIKKFIKQ</sequence>
<comment type="similarity">
    <text evidence="1 5 6">Belongs to the peptidase S8 family.</text>
</comment>
<dbReference type="PANTHER" id="PTHR43806:SF11">
    <property type="entry name" value="CEREVISIN-RELATED"/>
    <property type="match status" value="1"/>
</dbReference>
<dbReference type="AlphaFoldDB" id="A0A1S1Z0Q1"/>
<dbReference type="SUPFAM" id="SSF49299">
    <property type="entry name" value="PKD domain"/>
    <property type="match status" value="2"/>
</dbReference>
<name>A0A1S1Z0Q1_FLAPC</name>
<dbReference type="CDD" id="cd00146">
    <property type="entry name" value="PKD"/>
    <property type="match status" value="2"/>
</dbReference>
<dbReference type="InterPro" id="IPR035986">
    <property type="entry name" value="PKD_dom_sf"/>
</dbReference>
<dbReference type="Pfam" id="PF18911">
    <property type="entry name" value="PKD_4"/>
    <property type="match status" value="1"/>
</dbReference>
<dbReference type="GO" id="GO:0006508">
    <property type="term" value="P:proteolysis"/>
    <property type="evidence" value="ECO:0007669"/>
    <property type="project" value="UniProtKB-KW"/>
</dbReference>
<dbReference type="SMART" id="SM00089">
    <property type="entry name" value="PKD"/>
    <property type="match status" value="2"/>
</dbReference>
<feature type="active site" description="Charge relay system" evidence="5">
    <location>
        <position position="250"/>
    </location>
</feature>